<evidence type="ECO:0000256" key="4">
    <source>
        <dbReference type="ARBA" id="ARBA00035176"/>
    </source>
</evidence>
<dbReference type="Gene3D" id="2.20.28.120">
    <property type="entry name" value="Ribosomal protein L33"/>
    <property type="match status" value="1"/>
</dbReference>
<organism evidence="6 7">
    <name type="scientific">Bifidobacterium thermacidophilum subsp. thermacidophilum</name>
    <dbReference type="NCBI Taxonomy" id="79262"/>
    <lineage>
        <taxon>Bacteria</taxon>
        <taxon>Bacillati</taxon>
        <taxon>Actinomycetota</taxon>
        <taxon>Actinomycetes</taxon>
        <taxon>Bifidobacteriales</taxon>
        <taxon>Bifidobacteriaceae</taxon>
        <taxon>Bifidobacterium</taxon>
    </lineage>
</organism>
<dbReference type="AlphaFoldDB" id="A0A087E2F5"/>
<dbReference type="PANTHER" id="PTHR15238:SF1">
    <property type="entry name" value="LARGE RIBOSOMAL SUBUNIT PROTEIN BL33M"/>
    <property type="match status" value="1"/>
</dbReference>
<dbReference type="InterPro" id="IPR038584">
    <property type="entry name" value="Ribosomal_bL33_sf"/>
</dbReference>
<protein>
    <recommendedName>
        <fullName evidence="4 5">Large ribosomal subunit protein bL33</fullName>
    </recommendedName>
</protein>
<dbReference type="InterPro" id="IPR001705">
    <property type="entry name" value="Ribosomal_bL33"/>
</dbReference>
<evidence type="ECO:0000313" key="6">
    <source>
        <dbReference type="EMBL" id="KFJ01956.1"/>
    </source>
</evidence>
<dbReference type="GO" id="GO:0022625">
    <property type="term" value="C:cytosolic large ribosomal subunit"/>
    <property type="evidence" value="ECO:0007669"/>
    <property type="project" value="TreeGrafter"/>
</dbReference>
<dbReference type="Proteomes" id="UP000029003">
    <property type="component" value="Unassembled WGS sequence"/>
</dbReference>
<evidence type="ECO:0000256" key="1">
    <source>
        <dbReference type="ARBA" id="ARBA00007596"/>
    </source>
</evidence>
<dbReference type="Pfam" id="PF00471">
    <property type="entry name" value="Ribosomal_L33"/>
    <property type="match status" value="1"/>
</dbReference>
<dbReference type="InterPro" id="IPR011332">
    <property type="entry name" value="Ribosomal_zn-bd"/>
</dbReference>
<gene>
    <name evidence="5" type="primary">rpmG</name>
    <name evidence="6" type="ORF">THER5_0131</name>
</gene>
<dbReference type="NCBIfam" id="NF001860">
    <property type="entry name" value="PRK00595.1"/>
    <property type="match status" value="1"/>
</dbReference>
<dbReference type="InterPro" id="IPR018264">
    <property type="entry name" value="Ribosomal_bL33_CS"/>
</dbReference>
<dbReference type="GO" id="GO:0006412">
    <property type="term" value="P:translation"/>
    <property type="evidence" value="ECO:0007669"/>
    <property type="project" value="UniProtKB-UniRule"/>
</dbReference>
<keyword evidence="3 5" id="KW-0687">Ribonucleoprotein</keyword>
<keyword evidence="2 5" id="KW-0689">Ribosomal protein</keyword>
<comment type="similarity">
    <text evidence="1 5">Belongs to the bacterial ribosomal protein bL33 family.</text>
</comment>
<sequence length="55" mass="6409">MAKTTDIRPVITLRSTAGTGSTYTTTKNRRNTPDRLELLKFDPALRRRVMFREVR</sequence>
<dbReference type="RefSeq" id="WP_029576187.1">
    <property type="nucleotide sequence ID" value="NZ_JGZT01000007.1"/>
</dbReference>
<evidence type="ECO:0000313" key="7">
    <source>
        <dbReference type="Proteomes" id="UP000029003"/>
    </source>
</evidence>
<accession>A0A087E2F5</accession>
<dbReference type="NCBIfam" id="TIGR01023">
    <property type="entry name" value="rpmG_bact"/>
    <property type="match status" value="1"/>
</dbReference>
<name>A0A087E2F5_9BIFI</name>
<evidence type="ECO:0000256" key="2">
    <source>
        <dbReference type="ARBA" id="ARBA00022980"/>
    </source>
</evidence>
<dbReference type="SUPFAM" id="SSF57829">
    <property type="entry name" value="Zn-binding ribosomal proteins"/>
    <property type="match status" value="1"/>
</dbReference>
<comment type="caution">
    <text evidence="6">The sequence shown here is derived from an EMBL/GenBank/DDBJ whole genome shotgun (WGS) entry which is preliminary data.</text>
</comment>
<evidence type="ECO:0000256" key="5">
    <source>
        <dbReference type="HAMAP-Rule" id="MF_00294"/>
    </source>
</evidence>
<dbReference type="PANTHER" id="PTHR15238">
    <property type="entry name" value="54S RIBOSOMAL PROTEIN L39, MITOCHONDRIAL"/>
    <property type="match status" value="1"/>
</dbReference>
<dbReference type="HAMAP" id="MF_00294">
    <property type="entry name" value="Ribosomal_bL33"/>
    <property type="match status" value="1"/>
</dbReference>
<evidence type="ECO:0000256" key="3">
    <source>
        <dbReference type="ARBA" id="ARBA00023274"/>
    </source>
</evidence>
<dbReference type="PROSITE" id="PS00582">
    <property type="entry name" value="RIBOSOMAL_L33"/>
    <property type="match status" value="1"/>
</dbReference>
<reference evidence="6 7" key="1">
    <citation type="submission" date="2014-03" db="EMBL/GenBank/DDBJ databases">
        <title>Genomics of Bifidobacteria.</title>
        <authorList>
            <person name="Ventura M."/>
            <person name="Milani C."/>
            <person name="Lugli G.A."/>
        </authorList>
    </citation>
    <scope>NUCLEOTIDE SEQUENCE [LARGE SCALE GENOMIC DNA]</scope>
    <source>
        <strain evidence="6 7">LMG 21395</strain>
    </source>
</reference>
<dbReference type="EMBL" id="JGZT01000007">
    <property type="protein sequence ID" value="KFJ01956.1"/>
    <property type="molecule type" value="Genomic_DNA"/>
</dbReference>
<proteinExistence type="inferred from homology"/>
<dbReference type="GO" id="GO:0003735">
    <property type="term" value="F:structural constituent of ribosome"/>
    <property type="evidence" value="ECO:0007669"/>
    <property type="project" value="InterPro"/>
</dbReference>